<keyword evidence="3" id="KW-0964">Secreted</keyword>
<evidence type="ECO:0000313" key="19">
    <source>
        <dbReference type="Proteomes" id="UP000235672"/>
    </source>
</evidence>
<name>A0A2J6QGL7_9HELO</name>
<evidence type="ECO:0000256" key="9">
    <source>
        <dbReference type="ARBA" id="ARBA00023295"/>
    </source>
</evidence>
<dbReference type="PANTHER" id="PTHR31736">
    <property type="match status" value="1"/>
</dbReference>
<dbReference type="InterPro" id="IPR006626">
    <property type="entry name" value="PbH1"/>
</dbReference>
<dbReference type="SMART" id="SM00710">
    <property type="entry name" value="PbH1"/>
    <property type="match status" value="3"/>
</dbReference>
<keyword evidence="6 16" id="KW-0378">Hydrolase</keyword>
<evidence type="ECO:0000256" key="12">
    <source>
        <dbReference type="ARBA" id="ARBA00038933"/>
    </source>
</evidence>
<evidence type="ECO:0000256" key="6">
    <source>
        <dbReference type="ARBA" id="ARBA00022801"/>
    </source>
</evidence>
<dbReference type="SUPFAM" id="SSF51126">
    <property type="entry name" value="Pectin lyase-like"/>
    <property type="match status" value="1"/>
</dbReference>
<comment type="catalytic activity">
    <reaction evidence="15">
        <text>[(1-&gt;4)-alpha-D-galacturonosyl](n) + H2O = alpha-D-galacturonate + [(1-&gt;4)-alpha-D-galacturonosyl](n-1)</text>
        <dbReference type="Rhea" id="RHEA:14117"/>
        <dbReference type="Rhea" id="RHEA-COMP:14570"/>
        <dbReference type="Rhea" id="RHEA-COMP:14572"/>
        <dbReference type="ChEBI" id="CHEBI:15377"/>
        <dbReference type="ChEBI" id="CHEBI:58658"/>
        <dbReference type="ChEBI" id="CHEBI:140523"/>
        <dbReference type="EC" id="3.2.1.67"/>
    </reaction>
</comment>
<dbReference type="GO" id="GO:0047911">
    <property type="term" value="F:galacturan 1,4-alpha-galacturonidase activity"/>
    <property type="evidence" value="ECO:0007669"/>
    <property type="project" value="UniProtKB-EC"/>
</dbReference>
<protein>
    <recommendedName>
        <fullName evidence="12">galacturonan 1,4-alpha-galacturonidase</fullName>
        <ecNumber evidence="12">3.2.1.67</ecNumber>
    </recommendedName>
    <alternativeName>
        <fullName evidence="13">Galacturan 1,4-alpha-galacturonidase C</fullName>
    </alternativeName>
    <alternativeName>
        <fullName evidence="14">Poly(1,4-alpha-D-galacturonide)galacturonohydrolase C</fullName>
    </alternativeName>
</protein>
<evidence type="ECO:0000313" key="18">
    <source>
        <dbReference type="EMBL" id="PMD25417.1"/>
    </source>
</evidence>
<dbReference type="InterPro" id="IPR000743">
    <property type="entry name" value="Glyco_hydro_28"/>
</dbReference>
<evidence type="ECO:0000256" key="11">
    <source>
        <dbReference type="ARBA" id="ARBA00037312"/>
    </source>
</evidence>
<dbReference type="PANTHER" id="PTHR31736:SF11">
    <property type="entry name" value="EXOPOLYGALACTURONASE C-RELATED"/>
    <property type="match status" value="1"/>
</dbReference>
<dbReference type="AlphaFoldDB" id="A0A2J6QGL7"/>
<keyword evidence="5" id="KW-0677">Repeat</keyword>
<gene>
    <name evidence="18" type="ORF">NA56DRAFT_677154</name>
</gene>
<dbReference type="GO" id="GO:0071555">
    <property type="term" value="P:cell wall organization"/>
    <property type="evidence" value="ECO:0007669"/>
    <property type="project" value="UniProtKB-KW"/>
</dbReference>
<keyword evidence="4 17" id="KW-0732">Signal</keyword>
<evidence type="ECO:0000256" key="7">
    <source>
        <dbReference type="ARBA" id="ARBA00023157"/>
    </source>
</evidence>
<feature type="chain" id="PRO_5014344829" description="galacturonan 1,4-alpha-galacturonidase" evidence="17">
    <location>
        <begin position="21"/>
        <end position="439"/>
    </location>
</feature>
<keyword evidence="10" id="KW-0961">Cell wall biogenesis/degradation</keyword>
<dbReference type="GO" id="GO:0004650">
    <property type="term" value="F:polygalacturonase activity"/>
    <property type="evidence" value="ECO:0007669"/>
    <property type="project" value="InterPro"/>
</dbReference>
<dbReference type="Pfam" id="PF00295">
    <property type="entry name" value="Glyco_hydro_28"/>
    <property type="match status" value="1"/>
</dbReference>
<sequence>MQSPAILLWFLTFTVKLVSGTPSCPPPRSKTCVIPSKYISSNGTADDSPAIAAALSKCSSDSVITFSEGTNYNLFKPISATNLSNVEIQMLGNLHLPQNVTAVQKLVNTSNVLTYSTALYWITFAGPSIDYIGSNNDLNPVNGTGTPLRPHLLSFNTTNGSLQYYKSRKPIAWNVQLIGKNVTVSNAIIDAYSTTGSFPFNTDGFDLTGTNIKITKSVIFNGDDSIAVQSGSHNILFEGNTIGYQTHGMSIGSLGQNQASFANVSNITFNDVTVINGVYAARFKSWIGGQGLAKNITWSNIRTYNVTFPTFVTQTYFNQGSSQTQLENGATSGRPNNATVVMEDFTWADFTGTINTFNPADGSCVTDPCWYNVGLLDLKHTEAVIVECNTNSSCSNFVTENIELFPQNMEAPTVVCFNATAALNPKLGFNCKNGTFIPM</sequence>
<evidence type="ECO:0000256" key="5">
    <source>
        <dbReference type="ARBA" id="ARBA00022737"/>
    </source>
</evidence>
<comment type="similarity">
    <text evidence="2 16">Belongs to the glycosyl hydrolase 28 family.</text>
</comment>
<keyword evidence="9 16" id="KW-0326">Glycosidase</keyword>
<evidence type="ECO:0000256" key="14">
    <source>
        <dbReference type="ARBA" id="ARBA00042262"/>
    </source>
</evidence>
<reference evidence="18 19" key="1">
    <citation type="submission" date="2016-05" db="EMBL/GenBank/DDBJ databases">
        <title>A degradative enzymes factory behind the ericoid mycorrhizal symbiosis.</title>
        <authorList>
            <consortium name="DOE Joint Genome Institute"/>
            <person name="Martino E."/>
            <person name="Morin E."/>
            <person name="Grelet G."/>
            <person name="Kuo A."/>
            <person name="Kohler A."/>
            <person name="Daghino S."/>
            <person name="Barry K."/>
            <person name="Choi C."/>
            <person name="Cichocki N."/>
            <person name="Clum A."/>
            <person name="Copeland A."/>
            <person name="Hainaut M."/>
            <person name="Haridas S."/>
            <person name="Labutti K."/>
            <person name="Lindquist E."/>
            <person name="Lipzen A."/>
            <person name="Khouja H.-R."/>
            <person name="Murat C."/>
            <person name="Ohm R."/>
            <person name="Olson A."/>
            <person name="Spatafora J."/>
            <person name="Veneault-Fourrey C."/>
            <person name="Henrissat B."/>
            <person name="Grigoriev I."/>
            <person name="Martin F."/>
            <person name="Perotto S."/>
        </authorList>
    </citation>
    <scope>NUCLEOTIDE SEQUENCE [LARGE SCALE GENOMIC DNA]</scope>
    <source>
        <strain evidence="18 19">UAMH 7357</strain>
    </source>
</reference>
<feature type="signal peptide" evidence="17">
    <location>
        <begin position="1"/>
        <end position="20"/>
    </location>
</feature>
<keyword evidence="19" id="KW-1185">Reference proteome</keyword>
<evidence type="ECO:0000256" key="3">
    <source>
        <dbReference type="ARBA" id="ARBA00022525"/>
    </source>
</evidence>
<evidence type="ECO:0000256" key="13">
    <source>
        <dbReference type="ARBA" id="ARBA00041474"/>
    </source>
</evidence>
<organism evidence="18 19">
    <name type="scientific">Hyaloscypha hepaticicola</name>
    <dbReference type="NCBI Taxonomy" id="2082293"/>
    <lineage>
        <taxon>Eukaryota</taxon>
        <taxon>Fungi</taxon>
        <taxon>Dikarya</taxon>
        <taxon>Ascomycota</taxon>
        <taxon>Pezizomycotina</taxon>
        <taxon>Leotiomycetes</taxon>
        <taxon>Helotiales</taxon>
        <taxon>Hyaloscyphaceae</taxon>
        <taxon>Hyaloscypha</taxon>
    </lineage>
</organism>
<accession>A0A2J6QGL7</accession>
<dbReference type="Proteomes" id="UP000235672">
    <property type="component" value="Unassembled WGS sequence"/>
</dbReference>
<evidence type="ECO:0000256" key="1">
    <source>
        <dbReference type="ARBA" id="ARBA00004613"/>
    </source>
</evidence>
<dbReference type="Gene3D" id="2.160.20.10">
    <property type="entry name" value="Single-stranded right-handed beta-helix, Pectin lyase-like"/>
    <property type="match status" value="1"/>
</dbReference>
<comment type="function">
    <text evidence="11">Specific in hydrolyzing the terminal glycosidic bond of polygalacturonic acid and oligogalacturonates.</text>
</comment>
<evidence type="ECO:0000256" key="4">
    <source>
        <dbReference type="ARBA" id="ARBA00022729"/>
    </source>
</evidence>
<evidence type="ECO:0000256" key="2">
    <source>
        <dbReference type="ARBA" id="ARBA00008834"/>
    </source>
</evidence>
<evidence type="ECO:0000256" key="8">
    <source>
        <dbReference type="ARBA" id="ARBA00023180"/>
    </source>
</evidence>
<dbReference type="OrthoDB" id="187139at2759"/>
<evidence type="ECO:0000256" key="16">
    <source>
        <dbReference type="RuleBase" id="RU361169"/>
    </source>
</evidence>
<dbReference type="EC" id="3.2.1.67" evidence="12"/>
<evidence type="ECO:0000256" key="17">
    <source>
        <dbReference type="SAM" id="SignalP"/>
    </source>
</evidence>
<comment type="subcellular location">
    <subcellularLocation>
        <location evidence="1">Secreted</location>
    </subcellularLocation>
</comment>
<dbReference type="GO" id="GO:0045490">
    <property type="term" value="P:pectin catabolic process"/>
    <property type="evidence" value="ECO:0007669"/>
    <property type="project" value="UniProtKB-ARBA"/>
</dbReference>
<keyword evidence="8" id="KW-0325">Glycoprotein</keyword>
<dbReference type="EMBL" id="KZ613470">
    <property type="protein sequence ID" value="PMD25417.1"/>
    <property type="molecule type" value="Genomic_DNA"/>
</dbReference>
<dbReference type="InterPro" id="IPR012334">
    <property type="entry name" value="Pectin_lyas_fold"/>
</dbReference>
<dbReference type="STRING" id="1745343.A0A2J6QGL7"/>
<evidence type="ECO:0000256" key="10">
    <source>
        <dbReference type="ARBA" id="ARBA00023316"/>
    </source>
</evidence>
<proteinExistence type="inferred from homology"/>
<keyword evidence="7" id="KW-1015">Disulfide bond</keyword>
<evidence type="ECO:0000256" key="15">
    <source>
        <dbReference type="ARBA" id="ARBA00048766"/>
    </source>
</evidence>
<dbReference type="GO" id="GO:0005576">
    <property type="term" value="C:extracellular region"/>
    <property type="evidence" value="ECO:0007669"/>
    <property type="project" value="UniProtKB-SubCell"/>
</dbReference>
<dbReference type="InterPro" id="IPR011050">
    <property type="entry name" value="Pectin_lyase_fold/virulence"/>
</dbReference>